<dbReference type="EMBL" id="JACU01000002">
    <property type="protein sequence ID" value="KMS59982.1"/>
    <property type="molecule type" value="Genomic_DNA"/>
</dbReference>
<sequence length="102" mass="11057">MKYKVTNNDFRTKAFQTPDGVKLVAPGDTATVHVSQPIGEVEGLKAELLDGEGYEEMDAPDITKMTVAELKTFAETNGIDLGEATKKDDILAAIELANEPKF</sequence>
<name>A0A0J7Y8Q0_9SPHN</name>
<dbReference type="PATRIC" id="fig|1114963.3.peg.447"/>
<dbReference type="AlphaFoldDB" id="A0A0J7Y8Q0"/>
<accession>A0A0J7Y8Q0</accession>
<protein>
    <recommendedName>
        <fullName evidence="3">Rho termination factor N-terminal domain-containing protein</fullName>
    </recommendedName>
</protein>
<evidence type="ECO:0000313" key="2">
    <source>
        <dbReference type="Proteomes" id="UP000052268"/>
    </source>
</evidence>
<evidence type="ECO:0008006" key="3">
    <source>
        <dbReference type="Google" id="ProtNLM"/>
    </source>
</evidence>
<dbReference type="Proteomes" id="UP000052268">
    <property type="component" value="Unassembled WGS sequence"/>
</dbReference>
<gene>
    <name evidence="1" type="ORF">V474_07745</name>
</gene>
<proteinExistence type="predicted"/>
<dbReference type="RefSeq" id="WP_059149912.1">
    <property type="nucleotide sequence ID" value="NZ_KQ130452.1"/>
</dbReference>
<evidence type="ECO:0000313" key="1">
    <source>
        <dbReference type="EMBL" id="KMS59982.1"/>
    </source>
</evidence>
<reference evidence="1 2" key="1">
    <citation type="journal article" date="2015" name="G3 (Bethesda)">
        <title>Insights into Ongoing Evolution of the Hexachlorocyclohexane Catabolic Pathway from Comparative Genomics of Ten Sphingomonadaceae Strains.</title>
        <authorList>
            <person name="Pearce S.L."/>
            <person name="Oakeshott J.G."/>
            <person name="Pandey G."/>
        </authorList>
    </citation>
    <scope>NUCLEOTIDE SEQUENCE [LARGE SCALE GENOMIC DNA]</scope>
    <source>
        <strain evidence="1 2">LL02</strain>
    </source>
</reference>
<comment type="caution">
    <text evidence="1">The sequence shown here is derived from an EMBL/GenBank/DDBJ whole genome shotgun (WGS) entry which is preliminary data.</text>
</comment>
<organism evidence="1 2">
    <name type="scientific">Novosphingobium barchaimii LL02</name>
    <dbReference type="NCBI Taxonomy" id="1114963"/>
    <lineage>
        <taxon>Bacteria</taxon>
        <taxon>Pseudomonadati</taxon>
        <taxon>Pseudomonadota</taxon>
        <taxon>Alphaproteobacteria</taxon>
        <taxon>Sphingomonadales</taxon>
        <taxon>Sphingomonadaceae</taxon>
        <taxon>Novosphingobium</taxon>
    </lineage>
</organism>
<keyword evidence="2" id="KW-1185">Reference proteome</keyword>
<dbReference type="OrthoDB" id="7605636at2"/>